<dbReference type="EMBL" id="VOHM01000048">
    <property type="protein sequence ID" value="TWT17025.1"/>
    <property type="molecule type" value="Genomic_DNA"/>
</dbReference>
<evidence type="ECO:0000256" key="16">
    <source>
        <dbReference type="ARBA" id="ARBA00023264"/>
    </source>
</evidence>
<keyword evidence="6" id="KW-1003">Cell membrane</keyword>
<evidence type="ECO:0000256" key="12">
    <source>
        <dbReference type="ARBA" id="ARBA00023098"/>
    </source>
</evidence>
<evidence type="ECO:0000256" key="3">
    <source>
        <dbReference type="ARBA" id="ARBA00004429"/>
    </source>
</evidence>
<keyword evidence="11 18" id="KW-1133">Transmembrane helix</keyword>
<feature type="transmembrane region" description="Helical" evidence="18">
    <location>
        <begin position="185"/>
        <end position="205"/>
    </location>
</feature>
<evidence type="ECO:0000256" key="5">
    <source>
        <dbReference type="ARBA" id="ARBA00015623"/>
    </source>
</evidence>
<keyword evidence="7" id="KW-0444">Lipid biosynthesis</keyword>
<dbReference type="EC" id="2.7.8.24" evidence="4"/>
<name>A0A5C5TUW9_9CORY</name>
<evidence type="ECO:0000256" key="4">
    <source>
        <dbReference type="ARBA" id="ARBA00013195"/>
    </source>
</evidence>
<organism evidence="19 20">
    <name type="scientific">Corynebacterium canis</name>
    <dbReference type="NCBI Taxonomy" id="679663"/>
    <lineage>
        <taxon>Bacteria</taxon>
        <taxon>Bacillati</taxon>
        <taxon>Actinomycetota</taxon>
        <taxon>Actinomycetes</taxon>
        <taxon>Mycobacteriales</taxon>
        <taxon>Corynebacteriaceae</taxon>
        <taxon>Corynebacterium</taxon>
    </lineage>
</organism>
<comment type="subcellular location">
    <subcellularLocation>
        <location evidence="3">Cell inner membrane</location>
        <topology evidence="3">Multi-pass membrane protein</topology>
    </subcellularLocation>
</comment>
<evidence type="ECO:0000256" key="15">
    <source>
        <dbReference type="ARBA" id="ARBA00023211"/>
    </source>
</evidence>
<keyword evidence="15" id="KW-0464">Manganese</keyword>
<keyword evidence="16" id="KW-1208">Phospholipid metabolism</keyword>
<keyword evidence="20" id="KW-1185">Reference proteome</keyword>
<evidence type="ECO:0000256" key="11">
    <source>
        <dbReference type="ARBA" id="ARBA00022989"/>
    </source>
</evidence>
<protein>
    <recommendedName>
        <fullName evidence="5">Phosphatidylcholine synthase</fullName>
        <ecNumber evidence="4">2.7.8.24</ecNumber>
    </recommendedName>
    <alternativeName>
        <fullName evidence="17">CDP-diglyceride-choline O-phosphatidyltransferase</fullName>
    </alternativeName>
</protein>
<evidence type="ECO:0000256" key="9">
    <source>
        <dbReference type="ARBA" id="ARBA00022679"/>
    </source>
</evidence>
<evidence type="ECO:0000256" key="18">
    <source>
        <dbReference type="SAM" id="Phobius"/>
    </source>
</evidence>
<evidence type="ECO:0000256" key="8">
    <source>
        <dbReference type="ARBA" id="ARBA00022519"/>
    </source>
</evidence>
<dbReference type="GO" id="GO:0005886">
    <property type="term" value="C:plasma membrane"/>
    <property type="evidence" value="ECO:0007669"/>
    <property type="project" value="UniProtKB-SubCell"/>
</dbReference>
<dbReference type="RefSeq" id="WP_146325734.1">
    <property type="nucleotide sequence ID" value="NZ_BAABLR010000052.1"/>
</dbReference>
<comment type="caution">
    <text evidence="19">The sequence shown here is derived from an EMBL/GenBank/DDBJ whole genome shotgun (WGS) entry which is preliminary data.</text>
</comment>
<evidence type="ECO:0000256" key="2">
    <source>
        <dbReference type="ARBA" id="ARBA00001936"/>
    </source>
</evidence>
<proteinExistence type="predicted"/>
<dbReference type="Gene3D" id="1.20.120.1760">
    <property type="match status" value="1"/>
</dbReference>
<dbReference type="AlphaFoldDB" id="A0A5C5TUW9"/>
<feature type="transmembrane region" description="Helical" evidence="18">
    <location>
        <begin position="85"/>
        <end position="102"/>
    </location>
</feature>
<comment type="cofactor">
    <cofactor evidence="2">
        <name>Mn(2+)</name>
        <dbReference type="ChEBI" id="CHEBI:29035"/>
    </cofactor>
</comment>
<evidence type="ECO:0000256" key="7">
    <source>
        <dbReference type="ARBA" id="ARBA00022516"/>
    </source>
</evidence>
<dbReference type="Proteomes" id="UP000320791">
    <property type="component" value="Unassembled WGS sequence"/>
</dbReference>
<comment type="catalytic activity">
    <reaction evidence="1">
        <text>a CDP-1,2-diacyl-sn-glycerol + choline = a 1,2-diacyl-sn-glycero-3-phosphocholine + CMP + H(+)</text>
        <dbReference type="Rhea" id="RHEA:14597"/>
        <dbReference type="ChEBI" id="CHEBI:15354"/>
        <dbReference type="ChEBI" id="CHEBI:15378"/>
        <dbReference type="ChEBI" id="CHEBI:57643"/>
        <dbReference type="ChEBI" id="CHEBI:58332"/>
        <dbReference type="ChEBI" id="CHEBI:60377"/>
        <dbReference type="EC" id="2.7.8.24"/>
    </reaction>
</comment>
<gene>
    <name evidence="19" type="ORF">FRX94_12815</name>
</gene>
<dbReference type="PIRSF" id="PIRSF000851">
    <property type="entry name" value="PcS"/>
    <property type="match status" value="1"/>
</dbReference>
<keyword evidence="13 18" id="KW-0472">Membrane</keyword>
<dbReference type="GO" id="GO:0050520">
    <property type="term" value="F:phosphatidylcholine synthase activity"/>
    <property type="evidence" value="ECO:0007669"/>
    <property type="project" value="UniProtKB-EC"/>
</dbReference>
<evidence type="ECO:0000256" key="13">
    <source>
        <dbReference type="ARBA" id="ARBA00023136"/>
    </source>
</evidence>
<keyword evidence="9" id="KW-0808">Transferase</keyword>
<feature type="transmembrane region" description="Helical" evidence="18">
    <location>
        <begin position="211"/>
        <end position="231"/>
    </location>
</feature>
<evidence type="ECO:0000256" key="14">
    <source>
        <dbReference type="ARBA" id="ARBA00023209"/>
    </source>
</evidence>
<evidence type="ECO:0000256" key="6">
    <source>
        <dbReference type="ARBA" id="ARBA00022475"/>
    </source>
</evidence>
<dbReference type="OrthoDB" id="350520at2"/>
<evidence type="ECO:0000256" key="1">
    <source>
        <dbReference type="ARBA" id="ARBA00000958"/>
    </source>
</evidence>
<sequence length="241" mass="27040">MTTEATWPLRNHIAAWAVHAFTMTGLLWVLLAAEALIDGDHKRMWMWLGVALVVDAADGPLARAAKVTEVVPWFSGVMLDNVVDYLTWTFLPAVFLSIALPLGPDPLPIVAATLVLMSSMFCYANTLMKSSDWYFVGFPAAWNIVIVILWMFGLGAIGNWIVIIVFAVLALVPWKWVHPFRVRQYRIYNGTAAAVWVLATSLMVWQHPVMPVWLLIPWAISGAWLIIVSGIRTWRDKPDKA</sequence>
<keyword evidence="8" id="KW-0997">Cell inner membrane</keyword>
<reference evidence="19 20" key="1">
    <citation type="submission" date="2019-08" db="EMBL/GenBank/DDBJ databases">
        <authorList>
            <person name="Lei W."/>
        </authorList>
    </citation>
    <scope>NUCLEOTIDE SEQUENCE [LARGE SCALE GENOMIC DNA]</scope>
    <source>
        <strain evidence="19 20">CCUG 58627</strain>
    </source>
</reference>
<feature type="transmembrane region" description="Helical" evidence="18">
    <location>
        <begin position="109"/>
        <end position="128"/>
    </location>
</feature>
<accession>A0A5C5TUW9</accession>
<evidence type="ECO:0000313" key="19">
    <source>
        <dbReference type="EMBL" id="TWT17025.1"/>
    </source>
</evidence>
<keyword evidence="10 18" id="KW-0812">Transmembrane</keyword>
<keyword evidence="12" id="KW-0443">Lipid metabolism</keyword>
<keyword evidence="14" id="KW-0594">Phospholipid biosynthesis</keyword>
<dbReference type="InterPro" id="IPR026027">
    <property type="entry name" value="PcS"/>
</dbReference>
<dbReference type="GO" id="GO:0008654">
    <property type="term" value="P:phospholipid biosynthetic process"/>
    <property type="evidence" value="ECO:0007669"/>
    <property type="project" value="UniProtKB-KW"/>
</dbReference>
<dbReference type="InterPro" id="IPR043130">
    <property type="entry name" value="CDP-OH_PTrfase_TM_dom"/>
</dbReference>
<evidence type="ECO:0000256" key="10">
    <source>
        <dbReference type="ARBA" id="ARBA00022692"/>
    </source>
</evidence>
<feature type="transmembrane region" description="Helical" evidence="18">
    <location>
        <begin position="13"/>
        <end position="33"/>
    </location>
</feature>
<evidence type="ECO:0000313" key="20">
    <source>
        <dbReference type="Proteomes" id="UP000320791"/>
    </source>
</evidence>
<evidence type="ECO:0000256" key="17">
    <source>
        <dbReference type="ARBA" id="ARBA00033321"/>
    </source>
</evidence>
<feature type="transmembrane region" description="Helical" evidence="18">
    <location>
        <begin position="140"/>
        <end position="173"/>
    </location>
</feature>